<reference evidence="2 3" key="1">
    <citation type="submission" date="2016-10" db="EMBL/GenBank/DDBJ databases">
        <authorList>
            <person name="de Groot N.N."/>
        </authorList>
    </citation>
    <scope>NUCLEOTIDE SEQUENCE [LARGE SCALE GENOMIC DNA]</scope>
    <source>
        <strain evidence="2 3">743A</strain>
    </source>
</reference>
<evidence type="ECO:0000313" key="3">
    <source>
        <dbReference type="Proteomes" id="UP000199659"/>
    </source>
</evidence>
<accession>A0A1I6LCE2</accession>
<proteinExistence type="predicted"/>
<keyword evidence="3" id="KW-1185">Reference proteome</keyword>
<sequence>MNQDIDHYISSVDKYLKHIPKAERTDIIKELESYIEDLQKNEGISADEVLRQLTPPKQLALEFLEKSVSKSNSFGIEKIRKLFSLYILIGMTNVFVHPILSILSFSLLICSVMSVIMGAIKSIGFLLGFDIPYIKIEVGAYSLHPLLVFPTSIFLGVLLFLIGYFLLKLEIKYAQAVSKKRKGNVYSSFKY</sequence>
<name>A0A1I6LCE2_9FIRM</name>
<dbReference type="AlphaFoldDB" id="A0A1I6LCE2"/>
<keyword evidence="1" id="KW-0472">Membrane</keyword>
<gene>
    <name evidence="2" type="ORF">SAMN05661086_03207</name>
</gene>
<organism evidence="2 3">
    <name type="scientific">Anaeromicropila populeti</name>
    <dbReference type="NCBI Taxonomy" id="37658"/>
    <lineage>
        <taxon>Bacteria</taxon>
        <taxon>Bacillati</taxon>
        <taxon>Bacillota</taxon>
        <taxon>Clostridia</taxon>
        <taxon>Lachnospirales</taxon>
        <taxon>Lachnospiraceae</taxon>
        <taxon>Anaeromicropila</taxon>
    </lineage>
</organism>
<feature type="transmembrane region" description="Helical" evidence="1">
    <location>
        <begin position="115"/>
        <end position="134"/>
    </location>
</feature>
<dbReference type="Proteomes" id="UP000199659">
    <property type="component" value="Unassembled WGS sequence"/>
</dbReference>
<protein>
    <submittedName>
        <fullName evidence="2">Uncharacterized membrane protein</fullName>
    </submittedName>
</protein>
<keyword evidence="1" id="KW-1133">Transmembrane helix</keyword>
<dbReference type="OrthoDB" id="2867550at2"/>
<dbReference type="STRING" id="37658.SAMN05661086_03207"/>
<dbReference type="EMBL" id="FOYZ01000015">
    <property type="protein sequence ID" value="SFS01109.1"/>
    <property type="molecule type" value="Genomic_DNA"/>
</dbReference>
<feature type="transmembrane region" description="Helical" evidence="1">
    <location>
        <begin position="85"/>
        <end position="109"/>
    </location>
</feature>
<evidence type="ECO:0000256" key="1">
    <source>
        <dbReference type="SAM" id="Phobius"/>
    </source>
</evidence>
<dbReference type="RefSeq" id="WP_092563009.1">
    <property type="nucleotide sequence ID" value="NZ_FOYZ01000015.1"/>
</dbReference>
<keyword evidence="1" id="KW-0812">Transmembrane</keyword>
<dbReference type="Pfam" id="PF22564">
    <property type="entry name" value="HAAS"/>
    <property type="match status" value="1"/>
</dbReference>
<evidence type="ECO:0000313" key="2">
    <source>
        <dbReference type="EMBL" id="SFS01109.1"/>
    </source>
</evidence>
<feature type="transmembrane region" description="Helical" evidence="1">
    <location>
        <begin position="146"/>
        <end position="167"/>
    </location>
</feature>